<name>A0A0W0VDF7_9GAMM</name>
<dbReference type="InterPro" id="IPR051678">
    <property type="entry name" value="AGP_Transferase"/>
</dbReference>
<accession>A0A0W0VDF7</accession>
<evidence type="ECO:0000313" key="2">
    <source>
        <dbReference type="EMBL" id="KTD17657.1"/>
    </source>
</evidence>
<dbReference type="PANTHER" id="PTHR21310:SF15">
    <property type="entry name" value="AMINOGLYCOSIDE PHOSPHOTRANSFERASE DOMAIN-CONTAINING PROTEIN"/>
    <property type="match status" value="1"/>
</dbReference>
<dbReference type="Gene3D" id="3.30.200.20">
    <property type="entry name" value="Phosphorylase Kinase, domain 1"/>
    <property type="match status" value="1"/>
</dbReference>
<keyword evidence="3" id="KW-1185">Reference proteome</keyword>
<keyword evidence="2" id="KW-0808">Transferase</keyword>
<dbReference type="GO" id="GO:0016740">
    <property type="term" value="F:transferase activity"/>
    <property type="evidence" value="ECO:0007669"/>
    <property type="project" value="UniProtKB-KW"/>
</dbReference>
<dbReference type="PATRIC" id="fig|456.5.peg.2088"/>
<dbReference type="AlphaFoldDB" id="A0A0W0VDF7"/>
<dbReference type="OrthoDB" id="9809275at2"/>
<dbReference type="InterPro" id="IPR011009">
    <property type="entry name" value="Kinase-like_dom_sf"/>
</dbReference>
<organism evidence="2 3">
    <name type="scientific">Legionella jordanis</name>
    <dbReference type="NCBI Taxonomy" id="456"/>
    <lineage>
        <taxon>Bacteria</taxon>
        <taxon>Pseudomonadati</taxon>
        <taxon>Pseudomonadota</taxon>
        <taxon>Gammaproteobacteria</taxon>
        <taxon>Legionellales</taxon>
        <taxon>Legionellaceae</taxon>
        <taxon>Legionella</taxon>
    </lineage>
</organism>
<feature type="domain" description="Aminoglycoside phosphotransferase" evidence="1">
    <location>
        <begin position="23"/>
        <end position="241"/>
    </location>
</feature>
<sequence length="327" mass="37970">MQNRQNALNKWLEQILHSSSFIINPLAGDASFRRYFRLNANGQNQVIMDAPPEKEALLPFLTVSHLLSSLGITVPAVHAVDETQGFALLDDFGDELLLAHLSTQTADELYAAAIAIILLMQQYRPGTAITLPAFDKSFMLQELNVFREWFLDAYLKLKLSAEDNKLLDDCFNWLTDEIDQQPKVLIHRDFHSRNIMLLEQGETIRLGIIDFQDAMIGPFCYDLVSLLKDCYIQWPCDRVAAWLKSFYEQSPLTKNWTQDAFQQAFDFCGLQRHLKVLGVFSRLHLRDHKSNYLQDLPLTLHYVMSCLETYKELEPFYQFMQRRIRLP</sequence>
<dbReference type="STRING" id="456.Ljor_1963"/>
<dbReference type="Gene3D" id="3.90.1200.10">
    <property type="match status" value="1"/>
</dbReference>
<protein>
    <submittedName>
        <fullName evidence="2">Putative phosphotransferase</fullName>
    </submittedName>
</protein>
<dbReference type="InterPro" id="IPR002575">
    <property type="entry name" value="Aminoglycoside_PTrfase"/>
</dbReference>
<comment type="caution">
    <text evidence="2">The sequence shown here is derived from an EMBL/GenBank/DDBJ whole genome shotgun (WGS) entry which is preliminary data.</text>
</comment>
<dbReference type="RefSeq" id="WP_058471390.1">
    <property type="nucleotide sequence ID" value="NZ_CAAAIC010000015.1"/>
</dbReference>
<proteinExistence type="predicted"/>
<dbReference type="Proteomes" id="UP000055035">
    <property type="component" value="Unassembled WGS sequence"/>
</dbReference>
<dbReference type="PANTHER" id="PTHR21310">
    <property type="entry name" value="AMINOGLYCOSIDE PHOSPHOTRANSFERASE-RELATED-RELATED"/>
    <property type="match status" value="1"/>
</dbReference>
<dbReference type="EMBL" id="LNYJ01000011">
    <property type="protein sequence ID" value="KTD17657.1"/>
    <property type="molecule type" value="Genomic_DNA"/>
</dbReference>
<dbReference type="SUPFAM" id="SSF56112">
    <property type="entry name" value="Protein kinase-like (PK-like)"/>
    <property type="match status" value="1"/>
</dbReference>
<evidence type="ECO:0000313" key="3">
    <source>
        <dbReference type="Proteomes" id="UP000055035"/>
    </source>
</evidence>
<gene>
    <name evidence="2" type="ORF">Ljor_1963</name>
</gene>
<dbReference type="Pfam" id="PF01636">
    <property type="entry name" value="APH"/>
    <property type="match status" value="1"/>
</dbReference>
<evidence type="ECO:0000259" key="1">
    <source>
        <dbReference type="Pfam" id="PF01636"/>
    </source>
</evidence>
<reference evidence="2 3" key="1">
    <citation type="submission" date="2015-11" db="EMBL/GenBank/DDBJ databases">
        <title>Genomic analysis of 38 Legionella species identifies large and diverse effector repertoires.</title>
        <authorList>
            <person name="Burstein D."/>
            <person name="Amaro F."/>
            <person name="Zusman T."/>
            <person name="Lifshitz Z."/>
            <person name="Cohen O."/>
            <person name="Gilbert J.A."/>
            <person name="Pupko T."/>
            <person name="Shuman H.A."/>
            <person name="Segal G."/>
        </authorList>
    </citation>
    <scope>NUCLEOTIDE SEQUENCE [LARGE SCALE GENOMIC DNA]</scope>
    <source>
        <strain evidence="2 3">BL-540</strain>
    </source>
</reference>